<name>A0ABY4JIF7_9BACI</name>
<protein>
    <submittedName>
        <fullName evidence="2">Uncharacterized protein</fullName>
    </submittedName>
</protein>
<evidence type="ECO:0000313" key="2">
    <source>
        <dbReference type="EMBL" id="UPM52547.1"/>
    </source>
</evidence>
<sequence length="91" mass="10226">MYKSFKTVLSTIIILTLLLGLTSGKTYAESNNDSTKLQEKLNENEINKEALEVFENIQNDINTLASKGISYTDKNRTKIKSANTNIVKVKK</sequence>
<accession>A0ABY4JIF7</accession>
<reference evidence="2 3" key="1">
    <citation type="submission" date="2022-04" db="EMBL/GenBank/DDBJ databases">
        <title>Mechanism of arsenic methylation and mitigation arsenic toxicity by Bacillus sp. LH14 from an Arsenic-Contaminated Paddy Soil.</title>
        <authorList>
            <person name="Wang D."/>
        </authorList>
    </citation>
    <scope>NUCLEOTIDE SEQUENCE [LARGE SCALE GENOMIC DNA]</scope>
    <source>
        <strain evidence="2 3">LH14</strain>
    </source>
</reference>
<dbReference type="EMBL" id="CP096034">
    <property type="protein sequence ID" value="UPM52547.1"/>
    <property type="molecule type" value="Genomic_DNA"/>
</dbReference>
<evidence type="ECO:0000256" key="1">
    <source>
        <dbReference type="SAM" id="SignalP"/>
    </source>
</evidence>
<organism evidence="2 3">
    <name type="scientific">Gottfriedia acidiceleris</name>
    <dbReference type="NCBI Taxonomy" id="371036"/>
    <lineage>
        <taxon>Bacteria</taxon>
        <taxon>Bacillati</taxon>
        <taxon>Bacillota</taxon>
        <taxon>Bacilli</taxon>
        <taxon>Bacillales</taxon>
        <taxon>Bacillaceae</taxon>
        <taxon>Gottfriedia</taxon>
    </lineage>
</organism>
<keyword evidence="3" id="KW-1185">Reference proteome</keyword>
<evidence type="ECO:0000313" key="3">
    <source>
        <dbReference type="Proteomes" id="UP000830639"/>
    </source>
</evidence>
<gene>
    <name evidence="2" type="ORF">MY490_11915</name>
</gene>
<dbReference type="Proteomes" id="UP000830639">
    <property type="component" value="Chromosome"/>
</dbReference>
<feature type="signal peptide" evidence="1">
    <location>
        <begin position="1"/>
        <end position="28"/>
    </location>
</feature>
<keyword evidence="1" id="KW-0732">Signal</keyword>
<dbReference type="RefSeq" id="WP_248265912.1">
    <property type="nucleotide sequence ID" value="NZ_CP096034.1"/>
</dbReference>
<feature type="chain" id="PRO_5046879478" evidence="1">
    <location>
        <begin position="29"/>
        <end position="91"/>
    </location>
</feature>
<proteinExistence type="predicted"/>